<name>A0A7W8HYL4_9CAUL</name>
<evidence type="ECO:0000259" key="2">
    <source>
        <dbReference type="Pfam" id="PF20057"/>
    </source>
</evidence>
<sequence length="242" mass="26381">MRIAGMSGEWARARRLLMRPRGWIEAEAGGGYAVRVGADRRSRVQARLAEADFRALIIDPGLKARQGGGWRALPTGEAPERAPSPGRPGRVDGRRDVMDADGRMRTHKANLTVSAIAWLSARCDPEGRPWIERVERAAAERLGAEAEVALTGPSLTMRWDALPRCGGGSATWFEPEDRSIAAARRVEAALAACGPARRMVEHVCIHASSLQAAEQTLGLRRRDGRALLKQGLRALAEHYRIG</sequence>
<protein>
    <recommendedName>
        <fullName evidence="2">DUF6456 domain-containing protein</fullName>
    </recommendedName>
</protein>
<proteinExistence type="predicted"/>
<feature type="domain" description="DUF6456" evidence="2">
    <location>
        <begin position="109"/>
        <end position="240"/>
    </location>
</feature>
<dbReference type="InterPro" id="IPR045599">
    <property type="entry name" value="DUF6456"/>
</dbReference>
<dbReference type="AlphaFoldDB" id="A0A7W8HYL4"/>
<evidence type="ECO:0000313" key="4">
    <source>
        <dbReference type="Proteomes" id="UP000566663"/>
    </source>
</evidence>
<evidence type="ECO:0000256" key="1">
    <source>
        <dbReference type="SAM" id="MobiDB-lite"/>
    </source>
</evidence>
<gene>
    <name evidence="3" type="ORF">HNQ67_001836</name>
</gene>
<reference evidence="3 4" key="1">
    <citation type="submission" date="2020-08" db="EMBL/GenBank/DDBJ databases">
        <title>Genomic Encyclopedia of Type Strains, Phase IV (KMG-IV): sequencing the most valuable type-strain genomes for metagenomic binning, comparative biology and taxonomic classification.</title>
        <authorList>
            <person name="Goeker M."/>
        </authorList>
    </citation>
    <scope>NUCLEOTIDE SEQUENCE [LARGE SCALE GENOMIC DNA]</scope>
    <source>
        <strain evidence="3 4">DSM 25335</strain>
    </source>
</reference>
<dbReference type="RefSeq" id="WP_246347519.1">
    <property type="nucleotide sequence ID" value="NZ_BAAAFF010000002.1"/>
</dbReference>
<comment type="caution">
    <text evidence="3">The sequence shown here is derived from an EMBL/GenBank/DDBJ whole genome shotgun (WGS) entry which is preliminary data.</text>
</comment>
<dbReference type="Pfam" id="PF20057">
    <property type="entry name" value="DUF6456"/>
    <property type="match status" value="1"/>
</dbReference>
<organism evidence="3 4">
    <name type="scientific">Brevundimonas basaltis</name>
    <dbReference type="NCBI Taxonomy" id="472166"/>
    <lineage>
        <taxon>Bacteria</taxon>
        <taxon>Pseudomonadati</taxon>
        <taxon>Pseudomonadota</taxon>
        <taxon>Alphaproteobacteria</taxon>
        <taxon>Caulobacterales</taxon>
        <taxon>Caulobacteraceae</taxon>
        <taxon>Brevundimonas</taxon>
    </lineage>
</organism>
<feature type="region of interest" description="Disordered" evidence="1">
    <location>
        <begin position="68"/>
        <end position="95"/>
    </location>
</feature>
<evidence type="ECO:0000313" key="3">
    <source>
        <dbReference type="EMBL" id="MBB5292316.1"/>
    </source>
</evidence>
<keyword evidence="4" id="KW-1185">Reference proteome</keyword>
<dbReference type="EMBL" id="JACHFZ010000003">
    <property type="protein sequence ID" value="MBB5292316.1"/>
    <property type="molecule type" value="Genomic_DNA"/>
</dbReference>
<dbReference type="Proteomes" id="UP000566663">
    <property type="component" value="Unassembled WGS sequence"/>
</dbReference>
<accession>A0A7W8HYL4</accession>